<dbReference type="Pfam" id="PF08438">
    <property type="entry name" value="YGR210-like_G4"/>
    <property type="match status" value="1"/>
</dbReference>
<dbReference type="PANTHER" id="PTHR23305">
    <property type="entry name" value="OBG GTPASE FAMILY"/>
    <property type="match status" value="1"/>
</dbReference>
<dbReference type="EMBL" id="ATMH01004351">
    <property type="protein sequence ID" value="EPY29670.1"/>
    <property type="molecule type" value="Genomic_DNA"/>
</dbReference>
<proteinExistence type="predicted"/>
<dbReference type="Gene3D" id="1.10.8.470">
    <property type="match status" value="1"/>
</dbReference>
<dbReference type="OrthoDB" id="424823at2759"/>
<dbReference type="AlphaFoldDB" id="S9W1M3"/>
<evidence type="ECO:0000313" key="2">
    <source>
        <dbReference type="EMBL" id="EPY29670.1"/>
    </source>
</evidence>
<gene>
    <name evidence="2" type="ORF">STCU_04351</name>
</gene>
<keyword evidence="3" id="KW-1185">Reference proteome</keyword>
<evidence type="ECO:0000259" key="1">
    <source>
        <dbReference type="Pfam" id="PF08438"/>
    </source>
</evidence>
<organism evidence="2 3">
    <name type="scientific">Strigomonas culicis</name>
    <dbReference type="NCBI Taxonomy" id="28005"/>
    <lineage>
        <taxon>Eukaryota</taxon>
        <taxon>Discoba</taxon>
        <taxon>Euglenozoa</taxon>
        <taxon>Kinetoplastea</taxon>
        <taxon>Metakinetoplastina</taxon>
        <taxon>Trypanosomatida</taxon>
        <taxon>Trypanosomatidae</taxon>
        <taxon>Strigomonadinae</taxon>
        <taxon>Strigomonas</taxon>
    </lineage>
</organism>
<protein>
    <recommendedName>
        <fullName evidence="1">Obg-like GTPase YGR210-like G4 motif-containing domain-containing protein</fullName>
    </recommendedName>
</protein>
<accession>S9W1M3</accession>
<evidence type="ECO:0000313" key="3">
    <source>
        <dbReference type="Proteomes" id="UP000015354"/>
    </source>
</evidence>
<name>S9W1M3_9TRYP</name>
<feature type="domain" description="Obg-like GTPase YGR210-like G4 motif-containing" evidence="1">
    <location>
        <begin position="56"/>
        <end position="169"/>
    </location>
</feature>
<dbReference type="GO" id="GO:0005737">
    <property type="term" value="C:cytoplasm"/>
    <property type="evidence" value="ECO:0007669"/>
    <property type="project" value="TreeGrafter"/>
</dbReference>
<dbReference type="InterPro" id="IPR013646">
    <property type="entry name" value="YGR210-like_G4"/>
</dbReference>
<dbReference type="Proteomes" id="UP000015354">
    <property type="component" value="Unassembled WGS sequence"/>
</dbReference>
<dbReference type="PANTHER" id="PTHR23305:SF1">
    <property type="entry name" value="OBG-TYPE G DOMAIN-CONTAINING PROTEIN"/>
    <property type="match status" value="1"/>
</dbReference>
<sequence>MFSGYRSTPAFVDGVLLLMGVANETALVQQLRAWGPPELHLLVALYVRRRFPMVIALNKADLPSAAGVHDALRARYPAEHFVPMSAEVECALLALRRQGRLQYVSGEGHFTLPPPPPSGAAAPTAAQQQQLQRVAAFFAPPAAAGGRTTGVQRVLAEALARCAVVCAFPTPTLPPQVPSLRHCLTLRPGATAEDVYWTLCYQKLIDGKFVRCEVVEPRPRGGAAAAQTLRKTDPLPGRAVLVRVLTNKRQMT</sequence>
<reference evidence="2 3" key="1">
    <citation type="journal article" date="2013" name="PLoS ONE">
        <title>Predicting the Proteins of Angomonas deanei, Strigomonas culicis and Their Respective Endosymbionts Reveals New Aspects of the Trypanosomatidae Family.</title>
        <authorList>
            <person name="Motta M.C."/>
            <person name="Martins A.C."/>
            <person name="de Souza S.S."/>
            <person name="Catta-Preta C.M."/>
            <person name="Silva R."/>
            <person name="Klein C.C."/>
            <person name="de Almeida L.G."/>
            <person name="de Lima Cunha O."/>
            <person name="Ciapina L.P."/>
            <person name="Brocchi M."/>
            <person name="Colabardini A.C."/>
            <person name="de Araujo Lima B."/>
            <person name="Machado C.R."/>
            <person name="de Almeida Soares C.M."/>
            <person name="Probst C.M."/>
            <person name="de Menezes C.B."/>
            <person name="Thompson C.E."/>
            <person name="Bartholomeu D.C."/>
            <person name="Gradia D.F."/>
            <person name="Pavoni D.P."/>
            <person name="Grisard E.C."/>
            <person name="Fantinatti-Garboggini F."/>
            <person name="Marchini F.K."/>
            <person name="Rodrigues-Luiz G.F."/>
            <person name="Wagner G."/>
            <person name="Goldman G.H."/>
            <person name="Fietto J.L."/>
            <person name="Elias M.C."/>
            <person name="Goldman M.H."/>
            <person name="Sagot M.F."/>
            <person name="Pereira M."/>
            <person name="Stoco P.H."/>
            <person name="de Mendonca-Neto R.P."/>
            <person name="Teixeira S.M."/>
            <person name="Maciel T.E."/>
            <person name="de Oliveira Mendes T.A."/>
            <person name="Urmenyi T.P."/>
            <person name="de Souza W."/>
            <person name="Schenkman S."/>
            <person name="de Vasconcelos A.T."/>
        </authorList>
    </citation>
    <scope>NUCLEOTIDE SEQUENCE [LARGE SCALE GENOMIC DNA]</scope>
</reference>
<dbReference type="SUPFAM" id="SSF52540">
    <property type="entry name" value="P-loop containing nucleoside triphosphate hydrolases"/>
    <property type="match status" value="1"/>
</dbReference>
<dbReference type="Gene3D" id="3.40.50.300">
    <property type="entry name" value="P-loop containing nucleotide triphosphate hydrolases"/>
    <property type="match status" value="1"/>
</dbReference>
<dbReference type="GO" id="GO:0016887">
    <property type="term" value="F:ATP hydrolysis activity"/>
    <property type="evidence" value="ECO:0007669"/>
    <property type="project" value="TreeGrafter"/>
</dbReference>
<dbReference type="InterPro" id="IPR027417">
    <property type="entry name" value="P-loop_NTPase"/>
</dbReference>
<comment type="caution">
    <text evidence="2">The sequence shown here is derived from an EMBL/GenBank/DDBJ whole genome shotgun (WGS) entry which is preliminary data.</text>
</comment>